<dbReference type="PANTHER" id="PTHR32060:SF30">
    <property type="entry name" value="CARBOXY-TERMINAL PROCESSING PROTEASE CTPA"/>
    <property type="match status" value="1"/>
</dbReference>
<dbReference type="GO" id="GO:0007165">
    <property type="term" value="P:signal transduction"/>
    <property type="evidence" value="ECO:0007669"/>
    <property type="project" value="TreeGrafter"/>
</dbReference>
<dbReference type="InterPro" id="IPR005151">
    <property type="entry name" value="Tail-specific_protease"/>
</dbReference>
<evidence type="ECO:0000256" key="1">
    <source>
        <dbReference type="ARBA" id="ARBA00009179"/>
    </source>
</evidence>
<name>A0A3A4ZDL5_UNCKA</name>
<keyword evidence="2 5" id="KW-0645">Protease</keyword>
<dbReference type="CDD" id="cd06782">
    <property type="entry name" value="cpPDZ_CPP-like"/>
    <property type="match status" value="1"/>
</dbReference>
<dbReference type="SUPFAM" id="SSF50156">
    <property type="entry name" value="PDZ domain-like"/>
    <property type="match status" value="1"/>
</dbReference>
<dbReference type="GO" id="GO:0008236">
    <property type="term" value="F:serine-type peptidase activity"/>
    <property type="evidence" value="ECO:0007669"/>
    <property type="project" value="UniProtKB-KW"/>
</dbReference>
<dbReference type="InterPro" id="IPR055210">
    <property type="entry name" value="CtpA/B_N"/>
</dbReference>
<evidence type="ECO:0000313" key="8">
    <source>
        <dbReference type="EMBL" id="RJR27291.1"/>
    </source>
</evidence>
<dbReference type="PROSITE" id="PS50106">
    <property type="entry name" value="PDZ"/>
    <property type="match status" value="1"/>
</dbReference>
<dbReference type="GO" id="GO:0004175">
    <property type="term" value="F:endopeptidase activity"/>
    <property type="evidence" value="ECO:0007669"/>
    <property type="project" value="TreeGrafter"/>
</dbReference>
<dbReference type="AlphaFoldDB" id="A0A3A4ZDL5"/>
<proteinExistence type="inferred from homology"/>
<dbReference type="InterPro" id="IPR041489">
    <property type="entry name" value="PDZ_6"/>
</dbReference>
<sequence>MKAFEKFQRFLILILTSVGFFYGGYYFGKSGYIFELRKNPPKIEVRNQYPVNSEVDFALFWEVWDLVSSEYLERPVDPQKMIYGAISGMVSSLGDPYTSYLPPTVNEAVSDALNGSYQGIGAELGIREGQLIIVSPIDGSPAKAVGLRAGDKILEIEDRSTLGMTISEAVSLIRGNAGTKITLTMQTDNQDSRKVEITRGVITIASVTWEDKGDGTAYIRINRFGGETNNEWSKVVTDITINMNQLDAVIVDVRGNPGGYLQSSIFIAEEFFNNKPVVYQESATGEQKAYDAKRPGGFQDVPGVFVLVDGGSASASEILAAALKDNIGATLIGEKTFGKGTIQDAQDFEDGSGVHITVAKWLTPKKVWVHDIGIEPDIAVERSDEDYNNNVDPQLDKALELAKGL</sequence>
<accession>A0A3A4ZDL5</accession>
<dbReference type="SUPFAM" id="SSF52096">
    <property type="entry name" value="ClpP/crotonase"/>
    <property type="match status" value="1"/>
</dbReference>
<dbReference type="SMART" id="SM00245">
    <property type="entry name" value="TSPc"/>
    <property type="match status" value="1"/>
</dbReference>
<dbReference type="Gene3D" id="3.30.750.44">
    <property type="match status" value="1"/>
</dbReference>
<keyword evidence="6" id="KW-0812">Transmembrane</keyword>
<gene>
    <name evidence="8" type="ORF">C4561_02575</name>
</gene>
<organism evidence="8 9">
    <name type="scientific">candidate division WWE3 bacterium</name>
    <dbReference type="NCBI Taxonomy" id="2053526"/>
    <lineage>
        <taxon>Bacteria</taxon>
        <taxon>Katanobacteria</taxon>
    </lineage>
</organism>
<dbReference type="InterPro" id="IPR001478">
    <property type="entry name" value="PDZ"/>
</dbReference>
<dbReference type="FunFam" id="2.30.42.10:FF:000063">
    <property type="entry name" value="Peptidase, S41 family"/>
    <property type="match status" value="1"/>
</dbReference>
<keyword evidence="4 5" id="KW-0720">Serine protease</keyword>
<evidence type="ECO:0000256" key="4">
    <source>
        <dbReference type="ARBA" id="ARBA00022825"/>
    </source>
</evidence>
<evidence type="ECO:0000256" key="5">
    <source>
        <dbReference type="RuleBase" id="RU004404"/>
    </source>
</evidence>
<dbReference type="GO" id="GO:0030288">
    <property type="term" value="C:outer membrane-bounded periplasmic space"/>
    <property type="evidence" value="ECO:0007669"/>
    <property type="project" value="TreeGrafter"/>
</dbReference>
<evidence type="ECO:0000256" key="2">
    <source>
        <dbReference type="ARBA" id="ARBA00022670"/>
    </source>
</evidence>
<keyword evidence="3 5" id="KW-0378">Hydrolase</keyword>
<evidence type="ECO:0000313" key="9">
    <source>
        <dbReference type="Proteomes" id="UP000265540"/>
    </source>
</evidence>
<dbReference type="Gene3D" id="2.30.42.10">
    <property type="match status" value="1"/>
</dbReference>
<dbReference type="InterPro" id="IPR036034">
    <property type="entry name" value="PDZ_sf"/>
</dbReference>
<keyword evidence="6" id="KW-0472">Membrane</keyword>
<dbReference type="Pfam" id="PF22694">
    <property type="entry name" value="CtpB_N-like"/>
    <property type="match status" value="1"/>
</dbReference>
<evidence type="ECO:0000256" key="3">
    <source>
        <dbReference type="ARBA" id="ARBA00022801"/>
    </source>
</evidence>
<feature type="domain" description="PDZ" evidence="7">
    <location>
        <begin position="121"/>
        <end position="174"/>
    </location>
</feature>
<keyword evidence="6" id="KW-1133">Transmembrane helix</keyword>
<dbReference type="PANTHER" id="PTHR32060">
    <property type="entry name" value="TAIL-SPECIFIC PROTEASE"/>
    <property type="match status" value="1"/>
</dbReference>
<feature type="transmembrane region" description="Helical" evidence="6">
    <location>
        <begin position="7"/>
        <end position="28"/>
    </location>
</feature>
<dbReference type="NCBIfam" id="TIGR00225">
    <property type="entry name" value="prc"/>
    <property type="match status" value="1"/>
</dbReference>
<comment type="caution">
    <text evidence="8">The sequence shown here is derived from an EMBL/GenBank/DDBJ whole genome shotgun (WGS) entry which is preliminary data.</text>
</comment>
<protein>
    <submittedName>
        <fullName evidence="8">S41 family peptidase</fullName>
    </submittedName>
</protein>
<dbReference type="EMBL" id="QZJF01000013">
    <property type="protein sequence ID" value="RJR27291.1"/>
    <property type="molecule type" value="Genomic_DNA"/>
</dbReference>
<dbReference type="Pfam" id="PF17820">
    <property type="entry name" value="PDZ_6"/>
    <property type="match status" value="1"/>
</dbReference>
<evidence type="ECO:0000256" key="6">
    <source>
        <dbReference type="SAM" id="Phobius"/>
    </source>
</evidence>
<dbReference type="CDD" id="cd07560">
    <property type="entry name" value="Peptidase_S41_CPP"/>
    <property type="match status" value="1"/>
</dbReference>
<evidence type="ECO:0000259" key="7">
    <source>
        <dbReference type="PROSITE" id="PS50106"/>
    </source>
</evidence>
<reference evidence="8 9" key="1">
    <citation type="journal article" date="2017" name="ISME J.">
        <title>Energy and carbon metabolisms in a deep terrestrial subsurface fluid microbial community.</title>
        <authorList>
            <person name="Momper L."/>
            <person name="Jungbluth S.P."/>
            <person name="Lee M.D."/>
            <person name="Amend J.P."/>
        </authorList>
    </citation>
    <scope>NUCLEOTIDE SEQUENCE [LARGE SCALE GENOMIC DNA]</scope>
    <source>
        <strain evidence="8">SURF_46</strain>
    </source>
</reference>
<dbReference type="GO" id="GO:0006508">
    <property type="term" value="P:proteolysis"/>
    <property type="evidence" value="ECO:0007669"/>
    <property type="project" value="UniProtKB-KW"/>
</dbReference>
<dbReference type="SMART" id="SM00228">
    <property type="entry name" value="PDZ"/>
    <property type="match status" value="1"/>
</dbReference>
<dbReference type="Pfam" id="PF03572">
    <property type="entry name" value="Peptidase_S41"/>
    <property type="match status" value="1"/>
</dbReference>
<dbReference type="InterPro" id="IPR029045">
    <property type="entry name" value="ClpP/crotonase-like_dom_sf"/>
</dbReference>
<dbReference type="InterPro" id="IPR004447">
    <property type="entry name" value="Peptidase_S41A"/>
</dbReference>
<comment type="similarity">
    <text evidence="1 5">Belongs to the peptidase S41A family.</text>
</comment>
<dbReference type="Proteomes" id="UP000265540">
    <property type="component" value="Unassembled WGS sequence"/>
</dbReference>
<dbReference type="Gene3D" id="3.90.226.10">
    <property type="entry name" value="2-enoyl-CoA Hydratase, Chain A, domain 1"/>
    <property type="match status" value="1"/>
</dbReference>